<dbReference type="AlphaFoldDB" id="A0A9N9I2F4"/>
<keyword evidence="2" id="KW-1185">Reference proteome</keyword>
<evidence type="ECO:0000313" key="2">
    <source>
        <dbReference type="Proteomes" id="UP000789342"/>
    </source>
</evidence>
<organism evidence="1 2">
    <name type="scientific">Acaulospora morrowiae</name>
    <dbReference type="NCBI Taxonomy" id="94023"/>
    <lineage>
        <taxon>Eukaryota</taxon>
        <taxon>Fungi</taxon>
        <taxon>Fungi incertae sedis</taxon>
        <taxon>Mucoromycota</taxon>
        <taxon>Glomeromycotina</taxon>
        <taxon>Glomeromycetes</taxon>
        <taxon>Diversisporales</taxon>
        <taxon>Acaulosporaceae</taxon>
        <taxon>Acaulospora</taxon>
    </lineage>
</organism>
<comment type="caution">
    <text evidence="1">The sequence shown here is derived from an EMBL/GenBank/DDBJ whole genome shotgun (WGS) entry which is preliminary data.</text>
</comment>
<feature type="non-terminal residue" evidence="1">
    <location>
        <position position="47"/>
    </location>
</feature>
<proteinExistence type="predicted"/>
<dbReference type="Proteomes" id="UP000789342">
    <property type="component" value="Unassembled WGS sequence"/>
</dbReference>
<sequence>MQRCIIDGLCEDHYNADGPCKVYTLIIAYFTSGAIGGSKDKEQQEQT</sequence>
<accession>A0A9N9I2F4</accession>
<gene>
    <name evidence="1" type="ORF">AMORRO_LOCUS13178</name>
</gene>
<protein>
    <submittedName>
        <fullName evidence="1">4971_t:CDS:1</fullName>
    </submittedName>
</protein>
<dbReference type="EMBL" id="CAJVPV010021609">
    <property type="protein sequence ID" value="CAG8718464.1"/>
    <property type="molecule type" value="Genomic_DNA"/>
</dbReference>
<name>A0A9N9I2F4_9GLOM</name>
<reference evidence="1" key="1">
    <citation type="submission" date="2021-06" db="EMBL/GenBank/DDBJ databases">
        <authorList>
            <person name="Kallberg Y."/>
            <person name="Tangrot J."/>
            <person name="Rosling A."/>
        </authorList>
    </citation>
    <scope>NUCLEOTIDE SEQUENCE</scope>
    <source>
        <strain evidence="1">CL551</strain>
    </source>
</reference>
<evidence type="ECO:0000313" key="1">
    <source>
        <dbReference type="EMBL" id="CAG8718464.1"/>
    </source>
</evidence>